<dbReference type="Gene3D" id="3.40.50.2000">
    <property type="entry name" value="Glycogen Phosphorylase B"/>
    <property type="match status" value="2"/>
</dbReference>
<dbReference type="Proteomes" id="UP001499930">
    <property type="component" value="Unassembled WGS sequence"/>
</dbReference>
<evidence type="ECO:0008006" key="6">
    <source>
        <dbReference type="Google" id="ProtNLM"/>
    </source>
</evidence>
<sequence>MSGTVLVARLDNAGDVLLAGPAIRAVAAGAREVVLLTGPYGSDAARLLPGVSRTVEWRAPWIEPAAPPVTASPVSSALPTSSAPSAPSAPSVPPVTGPHVLRLLRIVRDVAPDQALILTSAHESPLPLALLFRLAGAFRITAASADQAGSLLDVRHVADEGADPPEAEHMLALARSAGFDLPPGDDGRLAVRHPLPEVGHLTGPPGYVAVHPGVSCPARAWPVESWARTVQDLARSGHRVVVTGGADERVLTARLASGAGQHGLSPGPVFAGGWTRGGPGDACGPERDELIRTGGWAGRHVETAVDGWIDGWSDGELVAPDSAGGAKGRSVTDLGGRTTFAELAAVLAGACVVVAADSGPAHLAAAVGTPVVSLFAPVVPAGRWAPYGVPVVILGDQRAPCRGTRAVTCPVPGHPCLSSVASARVVEAVDRLTFAKESVT</sequence>
<proteinExistence type="predicted"/>
<dbReference type="InterPro" id="IPR051199">
    <property type="entry name" value="LPS_LOS_Heptosyltrfase"/>
</dbReference>
<reference evidence="5" key="1">
    <citation type="journal article" date="2019" name="Int. J. Syst. Evol. Microbiol.">
        <title>The Global Catalogue of Microorganisms (GCM) 10K type strain sequencing project: providing services to taxonomists for standard genome sequencing and annotation.</title>
        <authorList>
            <consortium name="The Broad Institute Genomics Platform"/>
            <consortium name="The Broad Institute Genome Sequencing Center for Infectious Disease"/>
            <person name="Wu L."/>
            <person name="Ma J."/>
        </authorList>
    </citation>
    <scope>NUCLEOTIDE SEQUENCE [LARGE SCALE GENOMIC DNA]</scope>
    <source>
        <strain evidence="5">JCM 3106</strain>
    </source>
</reference>
<evidence type="ECO:0000313" key="4">
    <source>
        <dbReference type="EMBL" id="GAA3015413.1"/>
    </source>
</evidence>
<name>A0ABP6KN27_9ACTN</name>
<protein>
    <recommendedName>
        <fullName evidence="6">Glycosyl transferase</fullName>
    </recommendedName>
</protein>
<dbReference type="CDD" id="cd03789">
    <property type="entry name" value="GT9_LPS_heptosyltransferase"/>
    <property type="match status" value="1"/>
</dbReference>
<accession>A0ABP6KN27</accession>
<keyword evidence="2" id="KW-0808">Transferase</keyword>
<dbReference type="PANTHER" id="PTHR30160:SF1">
    <property type="entry name" value="LIPOPOLYSACCHARIDE 1,2-N-ACETYLGLUCOSAMINETRANSFERASE-RELATED"/>
    <property type="match status" value="1"/>
</dbReference>
<evidence type="ECO:0000256" key="2">
    <source>
        <dbReference type="ARBA" id="ARBA00022679"/>
    </source>
</evidence>
<evidence type="ECO:0000313" key="5">
    <source>
        <dbReference type="Proteomes" id="UP001499930"/>
    </source>
</evidence>
<dbReference type="RefSeq" id="WP_344898233.1">
    <property type="nucleotide sequence ID" value="NZ_BAAAWD010000012.1"/>
</dbReference>
<keyword evidence="1" id="KW-0328">Glycosyltransferase</keyword>
<keyword evidence="5" id="KW-1185">Reference proteome</keyword>
<comment type="caution">
    <text evidence="4">The sequence shown here is derived from an EMBL/GenBank/DDBJ whole genome shotgun (WGS) entry which is preliminary data.</text>
</comment>
<organism evidence="4 5">
    <name type="scientific">Streptosporangium longisporum</name>
    <dbReference type="NCBI Taxonomy" id="46187"/>
    <lineage>
        <taxon>Bacteria</taxon>
        <taxon>Bacillati</taxon>
        <taxon>Actinomycetota</taxon>
        <taxon>Actinomycetes</taxon>
        <taxon>Streptosporangiales</taxon>
        <taxon>Streptosporangiaceae</taxon>
        <taxon>Streptosporangium</taxon>
    </lineage>
</organism>
<dbReference type="PANTHER" id="PTHR30160">
    <property type="entry name" value="TETRAACYLDISACCHARIDE 4'-KINASE-RELATED"/>
    <property type="match status" value="1"/>
</dbReference>
<feature type="region of interest" description="Disordered" evidence="3">
    <location>
        <begin position="68"/>
        <end position="93"/>
    </location>
</feature>
<dbReference type="SUPFAM" id="SSF53756">
    <property type="entry name" value="UDP-Glycosyltransferase/glycogen phosphorylase"/>
    <property type="match status" value="2"/>
</dbReference>
<dbReference type="Pfam" id="PF01075">
    <property type="entry name" value="Glyco_transf_9"/>
    <property type="match status" value="2"/>
</dbReference>
<evidence type="ECO:0000256" key="1">
    <source>
        <dbReference type="ARBA" id="ARBA00022676"/>
    </source>
</evidence>
<dbReference type="InterPro" id="IPR002201">
    <property type="entry name" value="Glyco_trans_9"/>
</dbReference>
<evidence type="ECO:0000256" key="3">
    <source>
        <dbReference type="SAM" id="MobiDB-lite"/>
    </source>
</evidence>
<gene>
    <name evidence="4" type="ORF">GCM10017559_43530</name>
</gene>
<feature type="compositionally biased region" description="Low complexity" evidence="3">
    <location>
        <begin position="68"/>
        <end position="89"/>
    </location>
</feature>
<dbReference type="EMBL" id="BAAAWD010000012">
    <property type="protein sequence ID" value="GAA3015413.1"/>
    <property type="molecule type" value="Genomic_DNA"/>
</dbReference>